<evidence type="ECO:0000256" key="3">
    <source>
        <dbReference type="ARBA" id="ARBA00010763"/>
    </source>
</evidence>
<dbReference type="PANTHER" id="PTHR10192">
    <property type="entry name" value="MOLYBDOPTERIN BIOSYNTHESIS PROTEIN"/>
    <property type="match status" value="1"/>
</dbReference>
<dbReference type="PANTHER" id="PTHR10192:SF5">
    <property type="entry name" value="GEPHYRIN"/>
    <property type="match status" value="1"/>
</dbReference>
<comment type="catalytic activity">
    <reaction evidence="6">
        <text>adenylyl-molybdopterin + molybdate = Mo-molybdopterin + AMP + H(+)</text>
        <dbReference type="Rhea" id="RHEA:35047"/>
        <dbReference type="ChEBI" id="CHEBI:15378"/>
        <dbReference type="ChEBI" id="CHEBI:36264"/>
        <dbReference type="ChEBI" id="CHEBI:62727"/>
        <dbReference type="ChEBI" id="CHEBI:71302"/>
        <dbReference type="ChEBI" id="CHEBI:456215"/>
        <dbReference type="EC" id="2.10.1.1"/>
    </reaction>
</comment>
<evidence type="ECO:0000256" key="1">
    <source>
        <dbReference type="ARBA" id="ARBA00002901"/>
    </source>
</evidence>
<evidence type="ECO:0000313" key="9">
    <source>
        <dbReference type="Proteomes" id="UP000033566"/>
    </source>
</evidence>
<dbReference type="Pfam" id="PF03454">
    <property type="entry name" value="MoeA_C"/>
    <property type="match status" value="1"/>
</dbReference>
<dbReference type="OrthoDB" id="9804758at2"/>
<comment type="pathway">
    <text evidence="2 7">Cofactor biosynthesis; molybdopterin biosynthesis.</text>
</comment>
<dbReference type="Gene3D" id="3.90.105.10">
    <property type="entry name" value="Molybdopterin biosynthesis moea protein, domain 2"/>
    <property type="match status" value="1"/>
</dbReference>
<dbReference type="GO" id="GO:0046872">
    <property type="term" value="F:metal ion binding"/>
    <property type="evidence" value="ECO:0007669"/>
    <property type="project" value="UniProtKB-UniRule"/>
</dbReference>
<comment type="cofactor">
    <cofactor evidence="7">
        <name>Mg(2+)</name>
        <dbReference type="ChEBI" id="CHEBI:18420"/>
    </cofactor>
</comment>
<protein>
    <recommendedName>
        <fullName evidence="7">Molybdopterin molybdenumtransferase</fullName>
        <ecNumber evidence="7">2.10.1.1</ecNumber>
    </recommendedName>
</protein>
<dbReference type="RefSeq" id="WP_035106017.1">
    <property type="nucleotide sequence ID" value="NZ_CP011311.1"/>
</dbReference>
<dbReference type="InterPro" id="IPR001453">
    <property type="entry name" value="MoaB/Mog_dom"/>
</dbReference>
<dbReference type="KEGG" id="ccj:UL81_00650"/>
<dbReference type="SUPFAM" id="SSF63882">
    <property type="entry name" value="MoeA N-terminal region -like"/>
    <property type="match status" value="1"/>
</dbReference>
<evidence type="ECO:0000256" key="4">
    <source>
        <dbReference type="ARBA" id="ARBA00022505"/>
    </source>
</evidence>
<dbReference type="GO" id="GO:0005829">
    <property type="term" value="C:cytosol"/>
    <property type="evidence" value="ECO:0007669"/>
    <property type="project" value="TreeGrafter"/>
</dbReference>
<proteinExistence type="inferred from homology"/>
<sequence>MRTYEAHLAAVEAAFPTPRVVTLPLTQAVGLAIADTLTAQWDMPRFPNSQMDGYALPHAQGGTFTVGKTIAAGVDAPALTDNVAVPIMTGARVPENTAAIVPVEHSQPEHFANEGEEVQVPACSKGQFIREQGSDIKQGTVLIEKGARLNPAAIGTLAAQGLKEVEIQAPARILILTGGSEIGGDGPAQIPDSNGPLLAALCKDYGIEVAGFLRTNDDPEVLRRDVEQAIAEHRPDAIVSAGGISHGKFEVVRQVFNEHGWFGHVAQQPGGPQGLSSYLGVPVIALPGNPVSTLVSFRLYVAPILGTVPKPYLSHVTAAVEGLEGKEQFRRAVLYHDSAGIPRAQLVGGAGSHLLAQAIEANGLVRIPADSRLNAGDDVEVHPF</sequence>
<dbReference type="Proteomes" id="UP000033566">
    <property type="component" value="Chromosome"/>
</dbReference>
<keyword evidence="9" id="KW-1185">Reference proteome</keyword>
<dbReference type="HOGENOM" id="CLU_010186_7_0_11"/>
<dbReference type="EMBL" id="CP011311">
    <property type="protein sequence ID" value="AKE38122.1"/>
    <property type="molecule type" value="Genomic_DNA"/>
</dbReference>
<keyword evidence="7" id="KW-0460">Magnesium</keyword>
<dbReference type="SUPFAM" id="SSF53218">
    <property type="entry name" value="Molybdenum cofactor biosynthesis proteins"/>
    <property type="match status" value="1"/>
</dbReference>
<dbReference type="Gene3D" id="2.170.190.11">
    <property type="entry name" value="Molybdopterin biosynthesis moea protein, domain 3"/>
    <property type="match status" value="1"/>
</dbReference>
<dbReference type="InterPro" id="IPR036425">
    <property type="entry name" value="MoaB/Mog-like_dom_sf"/>
</dbReference>
<keyword evidence="7" id="KW-0479">Metal-binding</keyword>
<reference evidence="8 9" key="1">
    <citation type="journal article" date="2015" name="Genome Announc.">
        <title>Complete Genome Sequence of Corynebacterium camporealensis DSM 44610, Isolated from the Milk of a Manchega Sheep with Subclinical Mastitis.</title>
        <authorList>
            <person name="Ruckert C."/>
            <person name="Albersmeier A."/>
            <person name="Winkler A."/>
            <person name="Tauch A."/>
        </authorList>
    </citation>
    <scope>NUCLEOTIDE SEQUENCE [LARGE SCALE GENOMIC DNA]</scope>
    <source>
        <strain evidence="8 9">DSM 44610</strain>
    </source>
</reference>
<dbReference type="GO" id="GO:0061599">
    <property type="term" value="F:molybdopterin molybdotransferase activity"/>
    <property type="evidence" value="ECO:0007669"/>
    <property type="project" value="UniProtKB-UniRule"/>
</dbReference>
<dbReference type="Gene3D" id="3.40.980.10">
    <property type="entry name" value="MoaB/Mog-like domain"/>
    <property type="match status" value="1"/>
</dbReference>
<comment type="function">
    <text evidence="1 7">Catalyzes the insertion of molybdate into adenylated molybdopterin with the concomitant release of AMP.</text>
</comment>
<keyword evidence="5 7" id="KW-0501">Molybdenum cofactor biosynthesis</keyword>
<dbReference type="Gene3D" id="2.40.340.10">
    <property type="entry name" value="MoeA, C-terminal, domain IV"/>
    <property type="match status" value="1"/>
</dbReference>
<evidence type="ECO:0000256" key="7">
    <source>
        <dbReference type="RuleBase" id="RU365090"/>
    </source>
</evidence>
<dbReference type="SMART" id="SM00852">
    <property type="entry name" value="MoCF_biosynth"/>
    <property type="match status" value="1"/>
</dbReference>
<dbReference type="EC" id="2.10.1.1" evidence="7"/>
<dbReference type="GO" id="GO:0006777">
    <property type="term" value="P:Mo-molybdopterin cofactor biosynthetic process"/>
    <property type="evidence" value="ECO:0007669"/>
    <property type="project" value="UniProtKB-UniRule"/>
</dbReference>
<dbReference type="PATRIC" id="fig|161896.4.peg.130"/>
<keyword evidence="4 7" id="KW-0500">Molybdenum</keyword>
<dbReference type="InterPro" id="IPR036688">
    <property type="entry name" value="MoeA_C_domain_IV_sf"/>
</dbReference>
<dbReference type="SUPFAM" id="SSF63867">
    <property type="entry name" value="MoeA C-terminal domain-like"/>
    <property type="match status" value="1"/>
</dbReference>
<dbReference type="InterPro" id="IPR038987">
    <property type="entry name" value="MoeA-like"/>
</dbReference>
<dbReference type="InterPro" id="IPR005111">
    <property type="entry name" value="MoeA_C_domain_IV"/>
</dbReference>
<dbReference type="Pfam" id="PF03453">
    <property type="entry name" value="MoeA_N"/>
    <property type="match status" value="1"/>
</dbReference>
<evidence type="ECO:0000256" key="2">
    <source>
        <dbReference type="ARBA" id="ARBA00005046"/>
    </source>
</evidence>
<dbReference type="CDD" id="cd00887">
    <property type="entry name" value="MoeA"/>
    <property type="match status" value="1"/>
</dbReference>
<dbReference type="InterPro" id="IPR005110">
    <property type="entry name" value="MoeA_linker/N"/>
</dbReference>
<gene>
    <name evidence="8" type="ORF">UL81_00650</name>
</gene>
<accession>A0A0F6QUA2</accession>
<keyword evidence="7 8" id="KW-0808">Transferase</keyword>
<organism evidence="8 9">
    <name type="scientific">Corynebacterium camporealensis</name>
    <dbReference type="NCBI Taxonomy" id="161896"/>
    <lineage>
        <taxon>Bacteria</taxon>
        <taxon>Bacillati</taxon>
        <taxon>Actinomycetota</taxon>
        <taxon>Actinomycetes</taxon>
        <taxon>Mycobacteriales</taxon>
        <taxon>Corynebacteriaceae</taxon>
        <taxon>Corynebacterium</taxon>
    </lineage>
</organism>
<name>A0A0F6QUA2_9CORY</name>
<dbReference type="STRING" id="161896.UL81_00650"/>
<dbReference type="UniPathway" id="UPA00344"/>
<dbReference type="AlphaFoldDB" id="A0A0F6QUA2"/>
<dbReference type="Pfam" id="PF00994">
    <property type="entry name" value="MoCF_biosynth"/>
    <property type="match status" value="1"/>
</dbReference>
<dbReference type="InterPro" id="IPR036135">
    <property type="entry name" value="MoeA_linker/N_sf"/>
</dbReference>
<comment type="similarity">
    <text evidence="3 7">Belongs to the MoeA family.</text>
</comment>
<evidence type="ECO:0000256" key="5">
    <source>
        <dbReference type="ARBA" id="ARBA00023150"/>
    </source>
</evidence>
<evidence type="ECO:0000256" key="6">
    <source>
        <dbReference type="ARBA" id="ARBA00047317"/>
    </source>
</evidence>
<evidence type="ECO:0000313" key="8">
    <source>
        <dbReference type="EMBL" id="AKE38122.1"/>
    </source>
</evidence>